<keyword evidence="5 10" id="KW-0489">Methyltransferase</keyword>
<dbReference type="FunFam" id="3.40.50.150:FF:000235">
    <property type="entry name" value="Protein-L-isoaspartate O-methyltransferase"/>
    <property type="match status" value="1"/>
</dbReference>
<protein>
    <recommendedName>
        <fullName evidence="10">Protein-L-isoaspartate O-methyltransferase</fullName>
        <ecNumber evidence="10">2.1.1.77</ecNumber>
    </recommendedName>
</protein>
<dbReference type="STRING" id="1314781.A0A165LPW5"/>
<comment type="subcellular location">
    <subcellularLocation>
        <location evidence="1">Cytoplasm</location>
        <location evidence="1">Cytosol</location>
    </subcellularLocation>
</comment>
<dbReference type="EMBL" id="KV425922">
    <property type="protein sequence ID" value="KZV98155.1"/>
    <property type="molecule type" value="Genomic_DNA"/>
</dbReference>
<dbReference type="PANTHER" id="PTHR11579">
    <property type="entry name" value="PROTEIN-L-ISOASPARTATE O-METHYLTRANSFERASE"/>
    <property type="match status" value="1"/>
</dbReference>
<dbReference type="AlphaFoldDB" id="A0A165LPW5"/>
<accession>A0A165LPW5</accession>
<keyword evidence="7 10" id="KW-0949">S-adenosyl-L-methionine</keyword>
<dbReference type="PANTHER" id="PTHR11579:SF0">
    <property type="entry name" value="PROTEIN-L-ISOASPARTATE(D-ASPARTATE) O-METHYLTRANSFERASE"/>
    <property type="match status" value="1"/>
</dbReference>
<gene>
    <name evidence="11" type="ORF">EXIGLDRAFT_669674</name>
</gene>
<name>A0A165LPW5_EXIGL</name>
<dbReference type="InterPro" id="IPR000682">
    <property type="entry name" value="PCMT"/>
</dbReference>
<reference evidence="11 12" key="1">
    <citation type="journal article" date="2016" name="Mol. Biol. Evol.">
        <title>Comparative Genomics of Early-Diverging Mushroom-Forming Fungi Provides Insights into the Origins of Lignocellulose Decay Capabilities.</title>
        <authorList>
            <person name="Nagy L.G."/>
            <person name="Riley R."/>
            <person name="Tritt A."/>
            <person name="Adam C."/>
            <person name="Daum C."/>
            <person name="Floudas D."/>
            <person name="Sun H."/>
            <person name="Yadav J.S."/>
            <person name="Pangilinan J."/>
            <person name="Larsson K.H."/>
            <person name="Matsuura K."/>
            <person name="Barry K."/>
            <person name="Labutti K."/>
            <person name="Kuo R."/>
            <person name="Ohm R.A."/>
            <person name="Bhattacharya S.S."/>
            <person name="Shirouzu T."/>
            <person name="Yoshinaga Y."/>
            <person name="Martin F.M."/>
            <person name="Grigoriev I.V."/>
            <person name="Hibbett D.S."/>
        </authorList>
    </citation>
    <scope>NUCLEOTIDE SEQUENCE [LARGE SCALE GENOMIC DNA]</scope>
    <source>
        <strain evidence="11 12">HHB12029</strain>
    </source>
</reference>
<sequence length="232" mass="24608">MAWTCSGKTNVELVLNMARAGLLSNTRVLEAMKATDRAKYMRPASARYAYDDSPQSIGHGATISAPHMHAHTLEALEPFLQPGARALDVGSGSGVVCACMARLIGGADTGTGAVVGIEHVPELVEWSRENVVKDGLDASRVTFICGDGRKGYPSSGPYDAIHVGAAAPSLCDDLVDQLKAPGRMFIPVGTDTQEVVQVDKDAEGNVTKKTLFGVMYVPLTELDKQLNSGRYS</sequence>
<dbReference type="EC" id="2.1.1.77" evidence="10"/>
<evidence type="ECO:0000256" key="2">
    <source>
        <dbReference type="ARBA" id="ARBA00005369"/>
    </source>
</evidence>
<proteinExistence type="inferred from homology"/>
<evidence type="ECO:0000256" key="7">
    <source>
        <dbReference type="ARBA" id="ARBA00022691"/>
    </source>
</evidence>
<dbReference type="InParanoid" id="A0A165LPW5"/>
<dbReference type="GO" id="GO:0005829">
    <property type="term" value="C:cytosol"/>
    <property type="evidence" value="ECO:0007669"/>
    <property type="project" value="UniProtKB-SubCell"/>
</dbReference>
<evidence type="ECO:0000256" key="8">
    <source>
        <dbReference type="ARBA" id="ARBA00035815"/>
    </source>
</evidence>
<evidence type="ECO:0000256" key="9">
    <source>
        <dbReference type="ARBA" id="ARBA00054057"/>
    </source>
</evidence>
<dbReference type="InterPro" id="IPR029063">
    <property type="entry name" value="SAM-dependent_MTases_sf"/>
</dbReference>
<comment type="catalytic activity">
    <reaction evidence="8">
        <text>[protein]-L-isoaspartate + S-adenosyl-L-methionine = [protein]-L-isoaspartate alpha-methyl ester + S-adenosyl-L-homocysteine</text>
        <dbReference type="Rhea" id="RHEA:12705"/>
        <dbReference type="Rhea" id="RHEA-COMP:12143"/>
        <dbReference type="Rhea" id="RHEA-COMP:12144"/>
        <dbReference type="ChEBI" id="CHEBI:57856"/>
        <dbReference type="ChEBI" id="CHEBI:59789"/>
        <dbReference type="ChEBI" id="CHEBI:90596"/>
        <dbReference type="ChEBI" id="CHEBI:90598"/>
        <dbReference type="EC" id="2.1.1.77"/>
    </reaction>
    <physiologicalReaction direction="left-to-right" evidence="8">
        <dbReference type="Rhea" id="RHEA:12706"/>
    </physiologicalReaction>
</comment>
<evidence type="ECO:0000256" key="6">
    <source>
        <dbReference type="ARBA" id="ARBA00022679"/>
    </source>
</evidence>
<comment type="function">
    <text evidence="9">Initiates the repair of damaged proteins by catalyzing methyl esterification of L-isoaspartyl and D-aspartyl residues produced by spontaneous isomerization and racemization of L-aspartyl and L-asparaginyl residues in aging peptides and proteins.</text>
</comment>
<dbReference type="FunCoup" id="A0A165LPW5">
    <property type="interactions" value="428"/>
</dbReference>
<keyword evidence="4" id="KW-0963">Cytoplasm</keyword>
<dbReference type="Gene3D" id="3.40.50.150">
    <property type="entry name" value="Vaccinia Virus protein VP39"/>
    <property type="match status" value="1"/>
</dbReference>
<dbReference type="Proteomes" id="UP000077266">
    <property type="component" value="Unassembled WGS sequence"/>
</dbReference>
<dbReference type="GO" id="GO:0004719">
    <property type="term" value="F:protein-L-isoaspartate (D-aspartate) O-methyltransferase activity"/>
    <property type="evidence" value="ECO:0007669"/>
    <property type="project" value="UniProtKB-UniRule"/>
</dbReference>
<comment type="similarity">
    <text evidence="2 10">Belongs to the methyltransferase superfamily. L-isoaspartyl/D-aspartyl protein methyltransferase family.</text>
</comment>
<organism evidence="11 12">
    <name type="scientific">Exidia glandulosa HHB12029</name>
    <dbReference type="NCBI Taxonomy" id="1314781"/>
    <lineage>
        <taxon>Eukaryota</taxon>
        <taxon>Fungi</taxon>
        <taxon>Dikarya</taxon>
        <taxon>Basidiomycota</taxon>
        <taxon>Agaricomycotina</taxon>
        <taxon>Agaricomycetes</taxon>
        <taxon>Auriculariales</taxon>
        <taxon>Exidiaceae</taxon>
        <taxon>Exidia</taxon>
    </lineage>
</organism>
<dbReference type="CDD" id="cd02440">
    <property type="entry name" value="AdoMet_MTases"/>
    <property type="match status" value="1"/>
</dbReference>
<dbReference type="NCBIfam" id="TIGR00080">
    <property type="entry name" value="pimt"/>
    <property type="match status" value="1"/>
</dbReference>
<dbReference type="OrthoDB" id="73890at2759"/>
<evidence type="ECO:0000313" key="11">
    <source>
        <dbReference type="EMBL" id="KZV98155.1"/>
    </source>
</evidence>
<evidence type="ECO:0000313" key="12">
    <source>
        <dbReference type="Proteomes" id="UP000077266"/>
    </source>
</evidence>
<dbReference type="SUPFAM" id="SSF53335">
    <property type="entry name" value="S-adenosyl-L-methionine-dependent methyltransferases"/>
    <property type="match status" value="1"/>
</dbReference>
<dbReference type="PROSITE" id="PS01279">
    <property type="entry name" value="PCMT"/>
    <property type="match status" value="1"/>
</dbReference>
<keyword evidence="12" id="KW-1185">Reference proteome</keyword>
<keyword evidence="6 10" id="KW-0808">Transferase</keyword>
<dbReference type="Pfam" id="PF01135">
    <property type="entry name" value="PCMT"/>
    <property type="match status" value="1"/>
</dbReference>
<evidence type="ECO:0000256" key="1">
    <source>
        <dbReference type="ARBA" id="ARBA00004514"/>
    </source>
</evidence>
<dbReference type="GO" id="GO:0006950">
    <property type="term" value="P:response to stress"/>
    <property type="evidence" value="ECO:0007669"/>
    <property type="project" value="UniProtKB-ARBA"/>
</dbReference>
<evidence type="ECO:0000256" key="5">
    <source>
        <dbReference type="ARBA" id="ARBA00022603"/>
    </source>
</evidence>
<evidence type="ECO:0000256" key="4">
    <source>
        <dbReference type="ARBA" id="ARBA00022490"/>
    </source>
</evidence>
<dbReference type="GO" id="GO:0032259">
    <property type="term" value="P:methylation"/>
    <property type="evidence" value="ECO:0007669"/>
    <property type="project" value="UniProtKB-KW"/>
</dbReference>
<comment type="subunit">
    <text evidence="3">Monomer.</text>
</comment>
<evidence type="ECO:0000256" key="10">
    <source>
        <dbReference type="RuleBase" id="RU003802"/>
    </source>
</evidence>
<evidence type="ECO:0000256" key="3">
    <source>
        <dbReference type="ARBA" id="ARBA00011245"/>
    </source>
</evidence>